<dbReference type="Proteomes" id="UP001597264">
    <property type="component" value="Unassembled WGS sequence"/>
</dbReference>
<comment type="caution">
    <text evidence="2">The sequence shown here is derived from an EMBL/GenBank/DDBJ whole genome shotgun (WGS) entry which is preliminary data.</text>
</comment>
<evidence type="ECO:0000313" key="2">
    <source>
        <dbReference type="EMBL" id="MFD1218062.1"/>
    </source>
</evidence>
<dbReference type="EMBL" id="JBHTLR010000023">
    <property type="protein sequence ID" value="MFD1218062.1"/>
    <property type="molecule type" value="Genomic_DNA"/>
</dbReference>
<sequence length="277" mass="30288">MKKMTFAKILMTGLVSASIAMQAQAHRAWILPSTTVLSGEDPYVTFDAAVSNTIFFPDHVAMGVDHVTATAPSGEEIALENPSKGKYRSTFDVQLKEEGTYKIGLASSGLRAFWKDDAGKRHMWPGRGQRANDSEFDSAVPKDAKELRVFQSSHRIETFVTAGQPTSDVFKPQGVGLELVPVTHPNDLYAGESANFKLLIDGEPAKNAEVVLVPGGSRYRDSQEDIQVKADDTGQFSVTWPSAGRYFMEAEYQDDQAKAPATARRGSYSATFEVLPM</sequence>
<reference evidence="3" key="1">
    <citation type="journal article" date="2019" name="Int. J. Syst. Evol. Microbiol.">
        <title>The Global Catalogue of Microorganisms (GCM) 10K type strain sequencing project: providing services to taxonomists for standard genome sequencing and annotation.</title>
        <authorList>
            <consortium name="The Broad Institute Genomics Platform"/>
            <consortium name="The Broad Institute Genome Sequencing Center for Infectious Disease"/>
            <person name="Wu L."/>
            <person name="Ma J."/>
        </authorList>
    </citation>
    <scope>NUCLEOTIDE SEQUENCE [LARGE SCALE GENOMIC DNA]</scope>
    <source>
        <strain evidence="3">CCUG 54356</strain>
    </source>
</reference>
<proteinExistence type="predicted"/>
<feature type="chain" id="PRO_5047541294" evidence="1">
    <location>
        <begin position="26"/>
        <end position="277"/>
    </location>
</feature>
<name>A0ABW3UBM4_9GAMM</name>
<protein>
    <submittedName>
        <fullName evidence="2">DUF4198 domain-containing protein</fullName>
    </submittedName>
</protein>
<dbReference type="Pfam" id="PF10670">
    <property type="entry name" value="DUF4198"/>
    <property type="match status" value="1"/>
</dbReference>
<evidence type="ECO:0000256" key="1">
    <source>
        <dbReference type="SAM" id="SignalP"/>
    </source>
</evidence>
<dbReference type="RefSeq" id="WP_230439116.1">
    <property type="nucleotide sequence ID" value="NZ_CP087715.1"/>
</dbReference>
<keyword evidence="3" id="KW-1185">Reference proteome</keyword>
<keyword evidence="1" id="KW-0732">Signal</keyword>
<evidence type="ECO:0000313" key="3">
    <source>
        <dbReference type="Proteomes" id="UP001597264"/>
    </source>
</evidence>
<gene>
    <name evidence="2" type="ORF">ACFQ2X_15760</name>
</gene>
<accession>A0ABW3UBM4</accession>
<feature type="signal peptide" evidence="1">
    <location>
        <begin position="1"/>
        <end position="25"/>
    </location>
</feature>
<organism evidence="2 3">
    <name type="scientific">Microbulbifer celer</name>
    <dbReference type="NCBI Taxonomy" id="435905"/>
    <lineage>
        <taxon>Bacteria</taxon>
        <taxon>Pseudomonadati</taxon>
        <taxon>Pseudomonadota</taxon>
        <taxon>Gammaproteobacteria</taxon>
        <taxon>Cellvibrionales</taxon>
        <taxon>Microbulbiferaceae</taxon>
        <taxon>Microbulbifer</taxon>
    </lineage>
</organism>
<dbReference type="InterPro" id="IPR019613">
    <property type="entry name" value="DUF4198"/>
</dbReference>